<dbReference type="RefSeq" id="WP_090635065.1">
    <property type="nucleotide sequence ID" value="NZ_CVRB01000003.1"/>
</dbReference>
<keyword evidence="2 5" id="KW-0812">Transmembrane</keyword>
<dbReference type="Pfam" id="PF04172">
    <property type="entry name" value="LrgB"/>
    <property type="match status" value="1"/>
</dbReference>
<keyword evidence="7" id="KW-1185">Reference proteome</keyword>
<gene>
    <name evidence="6" type="primary">ywbG</name>
    <name evidence="6" type="ORF">BN000_02681</name>
</gene>
<reference evidence="7" key="1">
    <citation type="submission" date="2015-05" db="EMBL/GenBank/DDBJ databases">
        <authorList>
            <person name="Urmite Genomes"/>
        </authorList>
    </citation>
    <scope>NUCLEOTIDE SEQUENCE [LARGE SCALE GENOMIC DNA]</scope>
    <source>
        <strain evidence="7">LF1</strain>
    </source>
</reference>
<evidence type="ECO:0000256" key="5">
    <source>
        <dbReference type="SAM" id="Phobius"/>
    </source>
</evidence>
<evidence type="ECO:0000313" key="6">
    <source>
        <dbReference type="EMBL" id="CRK82736.1"/>
    </source>
</evidence>
<feature type="transmembrane region" description="Helical" evidence="5">
    <location>
        <begin position="199"/>
        <end position="221"/>
    </location>
</feature>
<dbReference type="OrthoDB" id="9811701at2"/>
<evidence type="ECO:0000256" key="3">
    <source>
        <dbReference type="ARBA" id="ARBA00022989"/>
    </source>
</evidence>
<keyword evidence="3 5" id="KW-1133">Transmembrane helix</keyword>
<dbReference type="EMBL" id="CVRB01000003">
    <property type="protein sequence ID" value="CRK82736.1"/>
    <property type="molecule type" value="Genomic_DNA"/>
</dbReference>
<dbReference type="PANTHER" id="PTHR30249">
    <property type="entry name" value="PUTATIVE SEROTONIN TRANSPORTER"/>
    <property type="match status" value="1"/>
</dbReference>
<dbReference type="Proteomes" id="UP000199087">
    <property type="component" value="Unassembled WGS sequence"/>
</dbReference>
<feature type="transmembrane region" description="Helical" evidence="5">
    <location>
        <begin position="28"/>
        <end position="47"/>
    </location>
</feature>
<dbReference type="GO" id="GO:0016020">
    <property type="term" value="C:membrane"/>
    <property type="evidence" value="ECO:0007669"/>
    <property type="project" value="UniProtKB-SubCell"/>
</dbReference>
<dbReference type="PANTHER" id="PTHR30249:SF3">
    <property type="entry name" value="MUREIN HYDROLASE EXPORT REGULATOR"/>
    <property type="match status" value="1"/>
</dbReference>
<accession>A0A0U1NXS0</accession>
<feature type="transmembrane region" description="Helical" evidence="5">
    <location>
        <begin position="59"/>
        <end position="79"/>
    </location>
</feature>
<dbReference type="STRING" id="1499688.BN000_02681"/>
<keyword evidence="6" id="KW-0378">Hydrolase</keyword>
<evidence type="ECO:0000256" key="4">
    <source>
        <dbReference type="ARBA" id="ARBA00023136"/>
    </source>
</evidence>
<proteinExistence type="predicted"/>
<comment type="subcellular location">
    <subcellularLocation>
        <location evidence="1">Membrane</location>
        <topology evidence="1">Multi-pass membrane protein</topology>
    </subcellularLocation>
</comment>
<evidence type="ECO:0000256" key="2">
    <source>
        <dbReference type="ARBA" id="ARBA00022692"/>
    </source>
</evidence>
<protein>
    <submittedName>
        <fullName evidence="6">Peptidoglycan hydrolase YwbG</fullName>
    </submittedName>
</protein>
<organism evidence="6 7">
    <name type="scientific">Neobacillus massiliamazoniensis</name>
    <dbReference type="NCBI Taxonomy" id="1499688"/>
    <lineage>
        <taxon>Bacteria</taxon>
        <taxon>Bacillati</taxon>
        <taxon>Bacillota</taxon>
        <taxon>Bacilli</taxon>
        <taxon>Bacillales</taxon>
        <taxon>Bacillaceae</taxon>
        <taxon>Neobacillus</taxon>
    </lineage>
</organism>
<sequence length="231" mass="25304">MMTILFTVITYIIYRISKKIYGKWAIPFFHPLLIAPILLIVLIFLTHVSANQYLKDSQLLTHLLGPATIAFAVPIYKNLKIVKKYLGTIILSITTGTLVAIFSTFVLSKMFHLNPDFITSIIPRSITTPIAIEVSKEIGGLPTLTTVFVILTGVIGGMVGPMVIKWLSIKTPIARGLALGMGAHGAGTNKAMEYGENEATFSSLAMIFAAWITLIWGALLIPGMMKIHLIF</sequence>
<dbReference type="InterPro" id="IPR007300">
    <property type="entry name" value="CidB/LrgB"/>
</dbReference>
<keyword evidence="4 5" id="KW-0472">Membrane</keyword>
<evidence type="ECO:0000256" key="1">
    <source>
        <dbReference type="ARBA" id="ARBA00004141"/>
    </source>
</evidence>
<feature type="transmembrane region" description="Helical" evidence="5">
    <location>
        <begin position="85"/>
        <end position="107"/>
    </location>
</feature>
<dbReference type="GO" id="GO:0016787">
    <property type="term" value="F:hydrolase activity"/>
    <property type="evidence" value="ECO:0007669"/>
    <property type="project" value="UniProtKB-KW"/>
</dbReference>
<dbReference type="AlphaFoldDB" id="A0A0U1NXS0"/>
<feature type="transmembrane region" description="Helical" evidence="5">
    <location>
        <begin position="144"/>
        <end position="164"/>
    </location>
</feature>
<name>A0A0U1NXS0_9BACI</name>
<evidence type="ECO:0000313" key="7">
    <source>
        <dbReference type="Proteomes" id="UP000199087"/>
    </source>
</evidence>